<gene>
    <name evidence="1" type="ORF">TKK_011163</name>
</gene>
<name>A0ABD2WLY6_9HYME</name>
<organism evidence="1 2">
    <name type="scientific">Trichogramma kaykai</name>
    <dbReference type="NCBI Taxonomy" id="54128"/>
    <lineage>
        <taxon>Eukaryota</taxon>
        <taxon>Metazoa</taxon>
        <taxon>Ecdysozoa</taxon>
        <taxon>Arthropoda</taxon>
        <taxon>Hexapoda</taxon>
        <taxon>Insecta</taxon>
        <taxon>Pterygota</taxon>
        <taxon>Neoptera</taxon>
        <taxon>Endopterygota</taxon>
        <taxon>Hymenoptera</taxon>
        <taxon>Apocrita</taxon>
        <taxon>Proctotrupomorpha</taxon>
        <taxon>Chalcidoidea</taxon>
        <taxon>Trichogrammatidae</taxon>
        <taxon>Trichogramma</taxon>
    </lineage>
</organism>
<dbReference type="EMBL" id="JBJJXI010000092">
    <property type="protein sequence ID" value="KAL3394111.1"/>
    <property type="molecule type" value="Genomic_DNA"/>
</dbReference>
<reference evidence="1 2" key="1">
    <citation type="journal article" date="2024" name="bioRxiv">
        <title>A reference genome for Trichogramma kaykai: A tiny desert-dwelling parasitoid wasp with competing sex-ratio distorters.</title>
        <authorList>
            <person name="Culotta J."/>
            <person name="Lindsey A.R."/>
        </authorList>
    </citation>
    <scope>NUCLEOTIDE SEQUENCE [LARGE SCALE GENOMIC DNA]</scope>
    <source>
        <strain evidence="1 2">KSX58</strain>
    </source>
</reference>
<evidence type="ECO:0000313" key="2">
    <source>
        <dbReference type="Proteomes" id="UP001627154"/>
    </source>
</evidence>
<proteinExistence type="predicted"/>
<accession>A0ABD2WLY6</accession>
<evidence type="ECO:0000313" key="1">
    <source>
        <dbReference type="EMBL" id="KAL3394111.1"/>
    </source>
</evidence>
<dbReference type="AlphaFoldDB" id="A0ABD2WLY6"/>
<protein>
    <submittedName>
        <fullName evidence="1">Uncharacterized protein</fullName>
    </submittedName>
</protein>
<sequence length="98" mass="11133">MISNYSAYFSSVVSLFSTAYRAGHQTQPFRDKHPFIFPFAMEVTLTEYEENLCFDLDDPDFAPICSRSTSHGVFRGVSFGGGMSINVKKCECFRQVYC</sequence>
<comment type="caution">
    <text evidence="1">The sequence shown here is derived from an EMBL/GenBank/DDBJ whole genome shotgun (WGS) entry which is preliminary data.</text>
</comment>
<keyword evidence="2" id="KW-1185">Reference proteome</keyword>
<dbReference type="Proteomes" id="UP001627154">
    <property type="component" value="Unassembled WGS sequence"/>
</dbReference>